<proteinExistence type="predicted"/>
<organism evidence="1 2">
    <name type="scientific">Heterodera schachtii</name>
    <name type="common">Sugarbeet cyst nematode worm</name>
    <name type="synonym">Tylenchus schachtii</name>
    <dbReference type="NCBI Taxonomy" id="97005"/>
    <lineage>
        <taxon>Eukaryota</taxon>
        <taxon>Metazoa</taxon>
        <taxon>Ecdysozoa</taxon>
        <taxon>Nematoda</taxon>
        <taxon>Chromadorea</taxon>
        <taxon>Rhabditida</taxon>
        <taxon>Tylenchina</taxon>
        <taxon>Tylenchomorpha</taxon>
        <taxon>Tylenchoidea</taxon>
        <taxon>Heteroderidae</taxon>
        <taxon>Heteroderinae</taxon>
        <taxon>Heterodera</taxon>
    </lineage>
</organism>
<dbReference type="Proteomes" id="UP001620645">
    <property type="component" value="Unassembled WGS sequence"/>
</dbReference>
<gene>
    <name evidence="1" type="ORF">niasHS_004068</name>
</gene>
<protein>
    <submittedName>
        <fullName evidence="1">Uncharacterized protein</fullName>
    </submittedName>
</protein>
<name>A0ABD2JUL2_HETSC</name>
<dbReference type="EMBL" id="JBICCN010000095">
    <property type="protein sequence ID" value="KAL3094312.1"/>
    <property type="molecule type" value="Genomic_DNA"/>
</dbReference>
<evidence type="ECO:0000313" key="1">
    <source>
        <dbReference type="EMBL" id="KAL3094312.1"/>
    </source>
</evidence>
<sequence>MEDKFKEDLLQYLVSAGKAESASFRLNDQIDALSADHSALKQLFLSLESVIEPFKSQSEVIGLIGTELGWRPVIKLLHALLINGCATADVVLKERALKVLAELIPMSTSSAIGPHLEQMIELALAPIDGGAEGGKTEGQSGDIKCILSLKQLHEKCPSAELRLSALRALDAIFDK</sequence>
<dbReference type="AlphaFoldDB" id="A0ABD2JUL2"/>
<reference evidence="1 2" key="1">
    <citation type="submission" date="2024-10" db="EMBL/GenBank/DDBJ databases">
        <authorList>
            <person name="Kim D."/>
        </authorList>
    </citation>
    <scope>NUCLEOTIDE SEQUENCE [LARGE SCALE GENOMIC DNA]</scope>
    <source>
        <strain evidence="1">Taebaek</strain>
    </source>
</reference>
<keyword evidence="2" id="KW-1185">Reference proteome</keyword>
<evidence type="ECO:0000313" key="2">
    <source>
        <dbReference type="Proteomes" id="UP001620645"/>
    </source>
</evidence>
<comment type="caution">
    <text evidence="1">The sequence shown here is derived from an EMBL/GenBank/DDBJ whole genome shotgun (WGS) entry which is preliminary data.</text>
</comment>
<accession>A0ABD2JUL2</accession>